<dbReference type="AlphaFoldDB" id="A0A1Y0Y8F8"/>
<dbReference type="EMBL" id="CP021509">
    <property type="protein sequence ID" value="ARW48694.1"/>
    <property type="molecule type" value="Genomic_DNA"/>
</dbReference>
<keyword evidence="1" id="KW-0472">Membrane</keyword>
<evidence type="ECO:0000313" key="2">
    <source>
        <dbReference type="EMBL" id="ARW48694.1"/>
    </source>
</evidence>
<gene>
    <name evidence="2" type="ORF">S1001342_02395</name>
</gene>
<sequence>MDKVMIIHSINLWLIFGISQVLGMLLYDRIYSLKDVAEIILAISAGPLLFPLRFLLSVYSRHRQRKFIEAYRKFGGGNGRDAA</sequence>
<keyword evidence="1" id="KW-1133">Transmembrane helix</keyword>
<accession>A0A1Y0Y8F8</accession>
<keyword evidence="1" id="KW-0812">Transmembrane</keyword>
<reference evidence="2 3" key="1">
    <citation type="submission" date="2017-05" db="EMBL/GenBank/DDBJ databases">
        <title>Genome sequence of Acetobacter pasteurianus subsp. pasteurianus strain SRCM101342.</title>
        <authorList>
            <person name="Cho S.H."/>
        </authorList>
    </citation>
    <scope>NUCLEOTIDE SEQUENCE [LARGE SCALE GENOMIC DNA]</scope>
    <source>
        <strain evidence="2 3">SRCM101342</strain>
    </source>
</reference>
<feature type="transmembrane region" description="Helical" evidence="1">
    <location>
        <begin position="36"/>
        <end position="56"/>
    </location>
</feature>
<dbReference type="Proteomes" id="UP000196205">
    <property type="component" value="Chromosome"/>
</dbReference>
<feature type="transmembrane region" description="Helical" evidence="1">
    <location>
        <begin position="12"/>
        <end position="30"/>
    </location>
</feature>
<organism evidence="2 3">
    <name type="scientific">Acetobacter pasteurianus subsp. pasteurianus</name>
    <dbReference type="NCBI Taxonomy" id="481145"/>
    <lineage>
        <taxon>Bacteria</taxon>
        <taxon>Pseudomonadati</taxon>
        <taxon>Pseudomonadota</taxon>
        <taxon>Alphaproteobacteria</taxon>
        <taxon>Acetobacterales</taxon>
        <taxon>Acetobacteraceae</taxon>
        <taxon>Acetobacter</taxon>
    </lineage>
</organism>
<protein>
    <submittedName>
        <fullName evidence="2">Uncharacterized protein</fullName>
    </submittedName>
</protein>
<proteinExistence type="predicted"/>
<name>A0A1Y0Y8F8_ACEPA</name>
<evidence type="ECO:0000313" key="3">
    <source>
        <dbReference type="Proteomes" id="UP000196205"/>
    </source>
</evidence>
<evidence type="ECO:0000256" key="1">
    <source>
        <dbReference type="SAM" id="Phobius"/>
    </source>
</evidence>